<keyword evidence="3" id="KW-0964">Secreted</keyword>
<reference evidence="7" key="1">
    <citation type="submission" date="2016-11" db="UniProtKB">
        <authorList>
            <consortium name="WormBaseParasite"/>
        </authorList>
    </citation>
    <scope>IDENTIFICATION</scope>
</reference>
<evidence type="ECO:0000256" key="3">
    <source>
        <dbReference type="ARBA" id="ARBA00022525"/>
    </source>
</evidence>
<dbReference type="AlphaFoldDB" id="A0A1I7TMI4"/>
<comment type="similarity">
    <text evidence="2">Belongs to the nematode transthyretin-like family.</text>
</comment>
<sequence length="130" mass="14398">MRALLFTSAVLLALAFVEAKKQTITVKGTTICNKKRIQAEVTLWEKDTLDPDDKLASMTSSKEGEFSLTGSDDEITSISPYLLITHNCNVKKAGCKRISEFVIPKEKIGGTYDMTYVTLDILSAKDKEKC</sequence>
<dbReference type="Gene3D" id="2.60.40.3330">
    <property type="match status" value="1"/>
</dbReference>
<evidence type="ECO:0000313" key="7">
    <source>
        <dbReference type="WBParaSite" id="Csp11.Scaffold628.g7400.t1"/>
    </source>
</evidence>
<keyword evidence="4 5" id="KW-0732">Signal</keyword>
<accession>A0A1I7TMI4</accession>
<comment type="subcellular location">
    <subcellularLocation>
        <location evidence="1">Secreted</location>
    </subcellularLocation>
</comment>
<dbReference type="PANTHER" id="PTHR21700:SF120">
    <property type="entry name" value="TRANSTHYRETIN-LIKE PROTEIN 15"/>
    <property type="match status" value="1"/>
</dbReference>
<dbReference type="InterPro" id="IPR001534">
    <property type="entry name" value="Transthyretin-like"/>
</dbReference>
<evidence type="ECO:0000256" key="4">
    <source>
        <dbReference type="ARBA" id="ARBA00022729"/>
    </source>
</evidence>
<dbReference type="WBParaSite" id="Csp11.Scaffold628.g7400.t1">
    <property type="protein sequence ID" value="Csp11.Scaffold628.g7400.t1"/>
    <property type="gene ID" value="Csp11.Scaffold628.g7400"/>
</dbReference>
<evidence type="ECO:0000256" key="2">
    <source>
        <dbReference type="ARBA" id="ARBA00010112"/>
    </source>
</evidence>
<dbReference type="InterPro" id="IPR038479">
    <property type="entry name" value="Transthyretin-like_sf"/>
</dbReference>
<proteinExistence type="inferred from homology"/>
<dbReference type="GO" id="GO:0009986">
    <property type="term" value="C:cell surface"/>
    <property type="evidence" value="ECO:0007669"/>
    <property type="project" value="InterPro"/>
</dbReference>
<dbReference type="Pfam" id="PF01060">
    <property type="entry name" value="TTR-52"/>
    <property type="match status" value="1"/>
</dbReference>
<dbReference type="Proteomes" id="UP000095282">
    <property type="component" value="Unplaced"/>
</dbReference>
<feature type="chain" id="PRO_5009307707" evidence="5">
    <location>
        <begin position="20"/>
        <end position="130"/>
    </location>
</feature>
<dbReference type="eggNOG" id="ENOG502THJ1">
    <property type="taxonomic scope" value="Eukaryota"/>
</dbReference>
<protein>
    <submittedName>
        <fullName evidence="7">Transthyretin-like family protein</fullName>
    </submittedName>
</protein>
<dbReference type="STRING" id="1561998.A0A1I7TMI4"/>
<evidence type="ECO:0000313" key="6">
    <source>
        <dbReference type="Proteomes" id="UP000095282"/>
    </source>
</evidence>
<dbReference type="GO" id="GO:0005576">
    <property type="term" value="C:extracellular region"/>
    <property type="evidence" value="ECO:0007669"/>
    <property type="project" value="UniProtKB-SubCell"/>
</dbReference>
<keyword evidence="6" id="KW-1185">Reference proteome</keyword>
<evidence type="ECO:0000256" key="5">
    <source>
        <dbReference type="SAM" id="SignalP"/>
    </source>
</evidence>
<evidence type="ECO:0000256" key="1">
    <source>
        <dbReference type="ARBA" id="ARBA00004613"/>
    </source>
</evidence>
<organism evidence="6 7">
    <name type="scientific">Caenorhabditis tropicalis</name>
    <dbReference type="NCBI Taxonomy" id="1561998"/>
    <lineage>
        <taxon>Eukaryota</taxon>
        <taxon>Metazoa</taxon>
        <taxon>Ecdysozoa</taxon>
        <taxon>Nematoda</taxon>
        <taxon>Chromadorea</taxon>
        <taxon>Rhabditida</taxon>
        <taxon>Rhabditina</taxon>
        <taxon>Rhabditomorpha</taxon>
        <taxon>Rhabditoidea</taxon>
        <taxon>Rhabditidae</taxon>
        <taxon>Peloderinae</taxon>
        <taxon>Caenorhabditis</taxon>
    </lineage>
</organism>
<feature type="signal peptide" evidence="5">
    <location>
        <begin position="1"/>
        <end position="19"/>
    </location>
</feature>
<name>A0A1I7TMI4_9PELO</name>
<dbReference type="PANTHER" id="PTHR21700">
    <property type="entry name" value="TRANSTHYRETIN-LIKE FAMILY PROTEIN-RELATED"/>
    <property type="match status" value="1"/>
</dbReference>